<protein>
    <recommendedName>
        <fullName evidence="5">Phage holin, LL-H family</fullName>
    </recommendedName>
</protein>
<dbReference type="AlphaFoldDB" id="A0AAC8ZY15"/>
<accession>A0AAC8ZY15</accession>
<feature type="compositionally biased region" description="Low complexity" evidence="1">
    <location>
        <begin position="151"/>
        <end position="167"/>
    </location>
</feature>
<keyword evidence="2" id="KW-0472">Membrane</keyword>
<reference evidence="3 4" key="2">
    <citation type="journal article" date="2016" name="PeerJ">
        <title>Genome sequencing and analysis of the first complete genome of Lactobacillus kunkeei strain MP2, an Apis mellifera gut isolate.</title>
        <authorList>
            <person name="Asenjo F."/>
            <person name="Olmos A."/>
            <person name="Henriquez-Piskulich P."/>
            <person name="Polanco V."/>
            <person name="Aldea P."/>
            <person name="Ugalde J.A."/>
            <person name="Trombert A.N."/>
        </authorList>
    </citation>
    <scope>NUCLEOTIDE SEQUENCE [LARGE SCALE GENOMIC DNA]</scope>
    <source>
        <strain evidence="3 4">MP2</strain>
    </source>
</reference>
<keyword evidence="2" id="KW-0812">Transmembrane</keyword>
<sequence length="173" mass="19745">MDLTQLINSVDHKSPIYYILIAIYVVSMLTPYFKSLAKNTKLNHLASRSAYILEEAKEIVAPIANEVGLANSDRREKAVDKLYAFLTEHKINVKRNDLYAVVETAYQYMKQHGYLNDKQPITTPAPEDLTKDELNALTPNADAFEDKSVIQNEQAEQQIDQQQEQQQNTKEGE</sequence>
<proteinExistence type="predicted"/>
<reference evidence="4" key="1">
    <citation type="submission" date="2015-10" db="EMBL/GenBank/DDBJ databases">
        <title>Bioinformatic analysis of the first complete genome sequence of Lactobacillus kunkeei strain MP2, an Apis mellifera gut isolate.</title>
        <authorList>
            <person name="Asenjo F."/>
            <person name="Olmos A."/>
            <person name="Henriquez-Piskulich P."/>
            <person name="Aldea P."/>
            <person name="Ugalde J.A."/>
            <person name="Trombert A.N."/>
        </authorList>
    </citation>
    <scope>NUCLEOTIDE SEQUENCE [LARGE SCALE GENOMIC DNA]</scope>
    <source>
        <strain evidence="4">MP2</strain>
    </source>
</reference>
<evidence type="ECO:0008006" key="5">
    <source>
        <dbReference type="Google" id="ProtNLM"/>
    </source>
</evidence>
<dbReference type="KEGG" id="lku:APS55_00190"/>
<name>A0AAC8ZY15_9LACO</name>
<dbReference type="EMBL" id="CP012920">
    <property type="protein sequence ID" value="ALJ30749.1"/>
    <property type="molecule type" value="Genomic_DNA"/>
</dbReference>
<evidence type="ECO:0000313" key="3">
    <source>
        <dbReference type="EMBL" id="ALJ30749.1"/>
    </source>
</evidence>
<feature type="transmembrane region" description="Helical" evidence="2">
    <location>
        <begin position="15"/>
        <end position="33"/>
    </location>
</feature>
<dbReference type="RefSeq" id="WP_034532498.1">
    <property type="nucleotide sequence ID" value="NZ_CP012920.1"/>
</dbReference>
<gene>
    <name evidence="3" type="ORF">APS55_00190</name>
</gene>
<evidence type="ECO:0000313" key="4">
    <source>
        <dbReference type="Proteomes" id="UP000067203"/>
    </source>
</evidence>
<keyword evidence="2" id="KW-1133">Transmembrane helix</keyword>
<dbReference type="Proteomes" id="UP000067203">
    <property type="component" value="Chromosome"/>
</dbReference>
<organism evidence="3 4">
    <name type="scientific">Apilactobacillus kunkeei</name>
    <dbReference type="NCBI Taxonomy" id="148814"/>
    <lineage>
        <taxon>Bacteria</taxon>
        <taxon>Bacillati</taxon>
        <taxon>Bacillota</taxon>
        <taxon>Bacilli</taxon>
        <taxon>Lactobacillales</taxon>
        <taxon>Lactobacillaceae</taxon>
        <taxon>Apilactobacillus</taxon>
    </lineage>
</organism>
<feature type="region of interest" description="Disordered" evidence="1">
    <location>
        <begin position="138"/>
        <end position="173"/>
    </location>
</feature>
<evidence type="ECO:0000256" key="1">
    <source>
        <dbReference type="SAM" id="MobiDB-lite"/>
    </source>
</evidence>
<evidence type="ECO:0000256" key="2">
    <source>
        <dbReference type="SAM" id="Phobius"/>
    </source>
</evidence>